<dbReference type="InterPro" id="IPR046233">
    <property type="entry name" value="DUF6266"/>
</dbReference>
<proteinExistence type="predicted"/>
<sequence length="212" mass="23380">MRTFKHGILGKCSGKIGNLIAYNYRGTQVFRSVAKKSTKPVTTAQQEQRMRFGLIAHFLAPLKSIVNKGYGNSKATKSQLGQCIAYHTKHAVKGIFPDLEIDYGKVVLTTGRLLGVSYAEVFSDNAGCLNFSWIDHRAETDGGTDNVILMVYSPARDRHEFLRTSYNRTTGFAMLHVPLGFSGDKVHCWMAFISENGKEFSASSYLGAVAIA</sequence>
<organism evidence="1 2">
    <name type="scientific">Pedobacter insulae</name>
    <dbReference type="NCBI Taxonomy" id="414048"/>
    <lineage>
        <taxon>Bacteria</taxon>
        <taxon>Pseudomonadati</taxon>
        <taxon>Bacteroidota</taxon>
        <taxon>Sphingobacteriia</taxon>
        <taxon>Sphingobacteriales</taxon>
        <taxon>Sphingobacteriaceae</taxon>
        <taxon>Pedobacter</taxon>
    </lineage>
</organism>
<accession>A0A1I2ZCC5</accession>
<dbReference type="Pfam" id="PF19781">
    <property type="entry name" value="DUF6266"/>
    <property type="match status" value="1"/>
</dbReference>
<dbReference type="OrthoDB" id="665435at2"/>
<keyword evidence="2" id="KW-1185">Reference proteome</keyword>
<evidence type="ECO:0000313" key="2">
    <source>
        <dbReference type="Proteomes" id="UP000199666"/>
    </source>
</evidence>
<dbReference type="AlphaFoldDB" id="A0A1I2ZCC5"/>
<dbReference type="EMBL" id="FOPP01000009">
    <property type="protein sequence ID" value="SFH35512.1"/>
    <property type="molecule type" value="Genomic_DNA"/>
</dbReference>
<dbReference type="RefSeq" id="WP_090996174.1">
    <property type="nucleotide sequence ID" value="NZ_FOPP01000009.1"/>
</dbReference>
<dbReference type="Proteomes" id="UP000199666">
    <property type="component" value="Unassembled WGS sequence"/>
</dbReference>
<reference evidence="1 2" key="1">
    <citation type="submission" date="2016-10" db="EMBL/GenBank/DDBJ databases">
        <authorList>
            <person name="de Groot N.N."/>
        </authorList>
    </citation>
    <scope>NUCLEOTIDE SEQUENCE [LARGE SCALE GENOMIC DNA]</scope>
    <source>
        <strain evidence="1 2">DSM 18684</strain>
    </source>
</reference>
<dbReference type="STRING" id="414048.SAMN04489864_109154"/>
<evidence type="ECO:0000313" key="1">
    <source>
        <dbReference type="EMBL" id="SFH35512.1"/>
    </source>
</evidence>
<gene>
    <name evidence="1" type="ORF">SAMN04489864_109154</name>
</gene>
<protein>
    <submittedName>
        <fullName evidence="1">Uncharacterized protein</fullName>
    </submittedName>
</protein>
<name>A0A1I2ZCC5_9SPHI</name>